<dbReference type="Gene3D" id="1.10.10.60">
    <property type="entry name" value="Homeodomain-like"/>
    <property type="match status" value="1"/>
</dbReference>
<accession>A0ABV1SE13</accession>
<evidence type="ECO:0000256" key="1">
    <source>
        <dbReference type="ARBA" id="ARBA00023015"/>
    </source>
</evidence>
<reference evidence="5 6" key="1">
    <citation type="submission" date="2024-06" db="EMBL/GenBank/DDBJ databases">
        <title>Thioclava kandeliae sp. nov. from a rhizosphere soil sample of Kandelia candel in a mangrove.</title>
        <authorList>
            <person name="Mu T."/>
        </authorList>
    </citation>
    <scope>NUCLEOTIDE SEQUENCE [LARGE SCALE GENOMIC DNA]</scope>
    <source>
        <strain evidence="5 6">CPCC 100088</strain>
    </source>
</reference>
<keyword evidence="6" id="KW-1185">Reference proteome</keyword>
<dbReference type="InterPro" id="IPR035418">
    <property type="entry name" value="AraC-bd_2"/>
</dbReference>
<keyword evidence="2" id="KW-0238">DNA-binding</keyword>
<dbReference type="InterPro" id="IPR050204">
    <property type="entry name" value="AraC_XylS_family_regulators"/>
</dbReference>
<organism evidence="5 6">
    <name type="scientific">Thioclava kandeliae</name>
    <dbReference type="NCBI Taxonomy" id="3070818"/>
    <lineage>
        <taxon>Bacteria</taxon>
        <taxon>Pseudomonadati</taxon>
        <taxon>Pseudomonadota</taxon>
        <taxon>Alphaproteobacteria</taxon>
        <taxon>Rhodobacterales</taxon>
        <taxon>Paracoccaceae</taxon>
        <taxon>Thioclava</taxon>
    </lineage>
</organism>
<proteinExistence type="predicted"/>
<dbReference type="InterPro" id="IPR009057">
    <property type="entry name" value="Homeodomain-like_sf"/>
</dbReference>
<dbReference type="Pfam" id="PF12833">
    <property type="entry name" value="HTH_18"/>
    <property type="match status" value="1"/>
</dbReference>
<dbReference type="PROSITE" id="PS01124">
    <property type="entry name" value="HTH_ARAC_FAMILY_2"/>
    <property type="match status" value="1"/>
</dbReference>
<sequence>MSFIFQTDDCLTGDKFDYWQNMISQHHVAVVSPFEGADGFRGWMKINDWGGLQFSDTKFSPIAYSHGVNEMRHSAHDDFFCVLALDSGGSFVNNTSAFEFKANDIVVYDTDQIYSIRFPKDARTITLRIPRPLMTSRIKDADRQFAIHLDGQNPLARLAAGLMLNVNDLTDLPDAQKCREAEGPILDILSLAVRDLHEDQSRPSAGQAAMLSRIKRELMGQLDDSDLSVVGIAMANGISPRTLNRLFASEGTTVMRWVWSQRLAASYRAMSDGSVRQVTEAAFRFGFKDSSHFARAFKKEFNITPSQLLTRC</sequence>
<evidence type="ECO:0000256" key="2">
    <source>
        <dbReference type="ARBA" id="ARBA00023125"/>
    </source>
</evidence>
<evidence type="ECO:0000259" key="4">
    <source>
        <dbReference type="PROSITE" id="PS01124"/>
    </source>
</evidence>
<keyword evidence="1" id="KW-0805">Transcription regulation</keyword>
<dbReference type="Proteomes" id="UP001438953">
    <property type="component" value="Unassembled WGS sequence"/>
</dbReference>
<dbReference type="InterPro" id="IPR020449">
    <property type="entry name" value="Tscrpt_reg_AraC-type_HTH"/>
</dbReference>
<dbReference type="RefSeq" id="WP_350935344.1">
    <property type="nucleotide sequence ID" value="NZ_JAYWLC010000003.1"/>
</dbReference>
<comment type="caution">
    <text evidence="5">The sequence shown here is derived from an EMBL/GenBank/DDBJ whole genome shotgun (WGS) entry which is preliminary data.</text>
</comment>
<gene>
    <name evidence="5" type="ORF">VSX56_05160</name>
</gene>
<feature type="domain" description="HTH araC/xylS-type" evidence="4">
    <location>
        <begin position="212"/>
        <end position="311"/>
    </location>
</feature>
<dbReference type="SMART" id="SM00342">
    <property type="entry name" value="HTH_ARAC"/>
    <property type="match status" value="1"/>
</dbReference>
<dbReference type="EMBL" id="JAYWLC010000003">
    <property type="protein sequence ID" value="MER5171160.1"/>
    <property type="molecule type" value="Genomic_DNA"/>
</dbReference>
<evidence type="ECO:0000256" key="3">
    <source>
        <dbReference type="ARBA" id="ARBA00023163"/>
    </source>
</evidence>
<evidence type="ECO:0000313" key="6">
    <source>
        <dbReference type="Proteomes" id="UP001438953"/>
    </source>
</evidence>
<dbReference type="PANTHER" id="PTHR46796">
    <property type="entry name" value="HTH-TYPE TRANSCRIPTIONAL ACTIVATOR RHAS-RELATED"/>
    <property type="match status" value="1"/>
</dbReference>
<protein>
    <submittedName>
        <fullName evidence="5">Helix-turn-helix domain-containing protein</fullName>
    </submittedName>
</protein>
<keyword evidence="3" id="KW-0804">Transcription</keyword>
<evidence type="ECO:0000313" key="5">
    <source>
        <dbReference type="EMBL" id="MER5171160.1"/>
    </source>
</evidence>
<dbReference type="PANTHER" id="PTHR46796:SF6">
    <property type="entry name" value="ARAC SUBFAMILY"/>
    <property type="match status" value="1"/>
</dbReference>
<dbReference type="PRINTS" id="PR00032">
    <property type="entry name" value="HTHARAC"/>
</dbReference>
<dbReference type="Pfam" id="PF14525">
    <property type="entry name" value="AraC_binding_2"/>
    <property type="match status" value="1"/>
</dbReference>
<dbReference type="SUPFAM" id="SSF46689">
    <property type="entry name" value="Homeodomain-like"/>
    <property type="match status" value="1"/>
</dbReference>
<dbReference type="InterPro" id="IPR018060">
    <property type="entry name" value="HTH_AraC"/>
</dbReference>
<name>A0ABV1SE13_9RHOB</name>